<gene>
    <name evidence="1" type="ORF">EV384_2052</name>
</gene>
<accession>A0A4Q8B928</accession>
<name>A0A4Q8B928_9ACTN</name>
<sequence>MFDPPRCEMTLRTPHSDEDLPDLASYEHVETRVAITGGIAWSEITIRYGANGHEAYLLLSDIADMIQQNRLPFPAAVLSALNTFQDLLARTGTLSPEKQTGLYGELLFLESCLTTMAAESAIGAWKGCAPNEHDLVLPGVCFEIKTTRTEKRRHKIGSLEQLEPLPGVPLWLLSVQLTSAGPGSGRTLTELVDDVCEAAGPARATVESMLAHAGWRDRDRALYREHQTLRTVPAAYLVDHDFPVLNRRSLQHGCAQPGLIVDAVYTIDLTSLQHGEPPAPADRFVQGND</sequence>
<protein>
    <submittedName>
        <fullName evidence="1">Putative PD-(D/E)XK family protein DUF4420</fullName>
    </submittedName>
</protein>
<dbReference type="Pfam" id="PF14390">
    <property type="entry name" value="DUF4420"/>
    <property type="match status" value="1"/>
</dbReference>
<evidence type="ECO:0000313" key="1">
    <source>
        <dbReference type="EMBL" id="RZU73635.1"/>
    </source>
</evidence>
<proteinExistence type="predicted"/>
<comment type="caution">
    <text evidence="1">The sequence shown here is derived from an EMBL/GenBank/DDBJ whole genome shotgun (WGS) entry which is preliminary data.</text>
</comment>
<keyword evidence="2" id="KW-1185">Reference proteome</keyword>
<evidence type="ECO:0000313" key="2">
    <source>
        <dbReference type="Proteomes" id="UP000294114"/>
    </source>
</evidence>
<dbReference type="Proteomes" id="UP000294114">
    <property type="component" value="Unassembled WGS sequence"/>
</dbReference>
<dbReference type="InterPro" id="IPR025534">
    <property type="entry name" value="DUF4420"/>
</dbReference>
<dbReference type="AlphaFoldDB" id="A0A4Q8B928"/>
<organism evidence="1 2">
    <name type="scientific">Micromonospora kangleipakensis</name>
    <dbReference type="NCBI Taxonomy" id="1077942"/>
    <lineage>
        <taxon>Bacteria</taxon>
        <taxon>Bacillati</taxon>
        <taxon>Actinomycetota</taxon>
        <taxon>Actinomycetes</taxon>
        <taxon>Micromonosporales</taxon>
        <taxon>Micromonosporaceae</taxon>
        <taxon>Micromonospora</taxon>
    </lineage>
</organism>
<dbReference type="EMBL" id="SHLD01000001">
    <property type="protein sequence ID" value="RZU73635.1"/>
    <property type="molecule type" value="Genomic_DNA"/>
</dbReference>
<reference evidence="1 2" key="1">
    <citation type="submission" date="2019-02" db="EMBL/GenBank/DDBJ databases">
        <title>Sequencing the genomes of 1000 actinobacteria strains.</title>
        <authorList>
            <person name="Klenk H.-P."/>
        </authorList>
    </citation>
    <scope>NUCLEOTIDE SEQUENCE [LARGE SCALE GENOMIC DNA]</scope>
    <source>
        <strain evidence="1 2">DSM 45612</strain>
    </source>
</reference>